<protein>
    <submittedName>
        <fullName evidence="1">Uncharacterized protein</fullName>
    </submittedName>
</protein>
<gene>
    <name evidence="1" type="ORF">S03H2_61696</name>
</gene>
<feature type="non-terminal residue" evidence="1">
    <location>
        <position position="47"/>
    </location>
</feature>
<comment type="caution">
    <text evidence="1">The sequence shown here is derived from an EMBL/GenBank/DDBJ whole genome shotgun (WGS) entry which is preliminary data.</text>
</comment>
<evidence type="ECO:0000313" key="1">
    <source>
        <dbReference type="EMBL" id="GAH85529.1"/>
    </source>
</evidence>
<accession>X1K5L1</accession>
<dbReference type="AlphaFoldDB" id="X1K5L1"/>
<name>X1K5L1_9ZZZZ</name>
<sequence length="47" mass="5566">MRVARIIKHDEGYRLLCEFTMEDSKLLPEGVSLIKLLGIKFSHREYE</sequence>
<proteinExistence type="predicted"/>
<reference evidence="1" key="1">
    <citation type="journal article" date="2014" name="Front. Microbiol.">
        <title>High frequency of phylogenetically diverse reductive dehalogenase-homologous genes in deep subseafloor sedimentary metagenomes.</title>
        <authorList>
            <person name="Kawai M."/>
            <person name="Futagami T."/>
            <person name="Toyoda A."/>
            <person name="Takaki Y."/>
            <person name="Nishi S."/>
            <person name="Hori S."/>
            <person name="Arai W."/>
            <person name="Tsubouchi T."/>
            <person name="Morono Y."/>
            <person name="Uchiyama I."/>
            <person name="Ito T."/>
            <person name="Fujiyama A."/>
            <person name="Inagaki F."/>
            <person name="Takami H."/>
        </authorList>
    </citation>
    <scope>NUCLEOTIDE SEQUENCE</scope>
    <source>
        <strain evidence="1">Expedition CK06-06</strain>
    </source>
</reference>
<organism evidence="1">
    <name type="scientific">marine sediment metagenome</name>
    <dbReference type="NCBI Taxonomy" id="412755"/>
    <lineage>
        <taxon>unclassified sequences</taxon>
        <taxon>metagenomes</taxon>
        <taxon>ecological metagenomes</taxon>
    </lineage>
</organism>
<dbReference type="EMBL" id="BARU01039841">
    <property type="protein sequence ID" value="GAH85529.1"/>
    <property type="molecule type" value="Genomic_DNA"/>
</dbReference>